<evidence type="ECO:0000256" key="2">
    <source>
        <dbReference type="ARBA" id="ARBA00011322"/>
    </source>
</evidence>
<dbReference type="SUPFAM" id="SSF52540">
    <property type="entry name" value="P-loop containing nucleoside triphosphate hydrolases"/>
    <property type="match status" value="1"/>
</dbReference>
<gene>
    <name evidence="6" type="ORF">IC620_12605</name>
</gene>
<evidence type="ECO:0000313" key="7">
    <source>
        <dbReference type="Proteomes" id="UP000661691"/>
    </source>
</evidence>
<name>A0A926NH14_9BACL</name>
<dbReference type="RefSeq" id="WP_191142363.1">
    <property type="nucleotide sequence ID" value="NZ_JACXAH010000020.1"/>
</dbReference>
<protein>
    <recommendedName>
        <fullName evidence="3">Nuclease SbcCD subunit C</fullName>
    </recommendedName>
</protein>
<dbReference type="GO" id="GO:0016887">
    <property type="term" value="F:ATP hydrolysis activity"/>
    <property type="evidence" value="ECO:0007669"/>
    <property type="project" value="InterPro"/>
</dbReference>
<comment type="subunit">
    <text evidence="2">Heterodimer of SbcC and SbcD.</text>
</comment>
<evidence type="ECO:0000256" key="4">
    <source>
        <dbReference type="SAM" id="Coils"/>
    </source>
</evidence>
<dbReference type="InterPro" id="IPR027417">
    <property type="entry name" value="P-loop_NTPase"/>
</dbReference>
<proteinExistence type="inferred from homology"/>
<dbReference type="GO" id="GO:0006302">
    <property type="term" value="P:double-strand break repair"/>
    <property type="evidence" value="ECO:0007669"/>
    <property type="project" value="InterPro"/>
</dbReference>
<dbReference type="SUPFAM" id="SSF75712">
    <property type="entry name" value="Rad50 coiled-coil Zn hook"/>
    <property type="match status" value="1"/>
</dbReference>
<dbReference type="Pfam" id="PF13476">
    <property type="entry name" value="AAA_23"/>
    <property type="match status" value="1"/>
</dbReference>
<feature type="coiled-coil region" evidence="4">
    <location>
        <begin position="233"/>
        <end position="266"/>
    </location>
</feature>
<reference evidence="6" key="1">
    <citation type="submission" date="2020-09" db="EMBL/GenBank/DDBJ databases">
        <title>A novel bacterium of genus Hazenella, isolated from South China Sea.</title>
        <authorList>
            <person name="Huang H."/>
            <person name="Mo K."/>
            <person name="Hu Y."/>
        </authorList>
    </citation>
    <scope>NUCLEOTIDE SEQUENCE</scope>
    <source>
        <strain evidence="6">IB182357</strain>
    </source>
</reference>
<dbReference type="Gene3D" id="3.40.50.300">
    <property type="entry name" value="P-loop containing nucleotide triphosphate hydrolases"/>
    <property type="match status" value="1"/>
</dbReference>
<dbReference type="AlphaFoldDB" id="A0A926NH14"/>
<organism evidence="6 7">
    <name type="scientific">Polycladospora coralii</name>
    <dbReference type="NCBI Taxonomy" id="2771432"/>
    <lineage>
        <taxon>Bacteria</taxon>
        <taxon>Bacillati</taxon>
        <taxon>Bacillota</taxon>
        <taxon>Bacilli</taxon>
        <taxon>Bacillales</taxon>
        <taxon>Thermoactinomycetaceae</taxon>
        <taxon>Polycladospora</taxon>
    </lineage>
</organism>
<evidence type="ECO:0000256" key="3">
    <source>
        <dbReference type="ARBA" id="ARBA00013368"/>
    </source>
</evidence>
<dbReference type="InterPro" id="IPR038729">
    <property type="entry name" value="Rad50/SbcC_AAA"/>
</dbReference>
<dbReference type="Proteomes" id="UP000661691">
    <property type="component" value="Unassembled WGS sequence"/>
</dbReference>
<sequence length="492" mass="58130">MNRFHKLTIENFQSHKFTEIEFSDGLNVFVGPSDSGKSAILRALRWVLMNIPRGQDFIYKGAKQCRVVLTMLNGTQITRVRGGSINRYILTLPDEEEQIFEGFGNTVPDEIKQVHQIEALKIDQELYELHFSKQLESPFLLFDSPQSKAKVIGRISGAHLIDQARKKTGQDRLAIQQETKHLFNQMNELEQKLEPYQILPSLEKQLEKAEQKYNQVHHFSQVKESYQALFHRLQKVEQEKHENSRIMEQLKQIPQLQSDLKKVENQYMIYRQLKRLNLQYRRVLLDKDRCDQTITRTKNLPVIEQGIDEIIEKKNRLLQLKQLHQRNQLLLKQKAHITQKWIQLKEIPKALEVVPPIENTIFRLKKLMLLHTKYENWMTERQEHLSMVNRYQHVKRVTNVTLPTLEEKQNQLRRLNELSARWADMKWRLQKGKKYCKERKTDIERLTAEWADILTKRGTCPTCGTMIDDQVMTHIMEEINGGSTHGTVGRKD</sequence>
<evidence type="ECO:0000256" key="1">
    <source>
        <dbReference type="ARBA" id="ARBA00006930"/>
    </source>
</evidence>
<dbReference type="PANTHER" id="PTHR32114:SF2">
    <property type="entry name" value="ABC TRANSPORTER ABCH.3"/>
    <property type="match status" value="1"/>
</dbReference>
<comment type="caution">
    <text evidence="6">The sequence shown here is derived from an EMBL/GenBank/DDBJ whole genome shotgun (WGS) entry which is preliminary data.</text>
</comment>
<comment type="similarity">
    <text evidence="1">Belongs to the SMC family. SbcC subfamily.</text>
</comment>
<keyword evidence="4" id="KW-0175">Coiled coil</keyword>
<evidence type="ECO:0000259" key="5">
    <source>
        <dbReference type="Pfam" id="PF13476"/>
    </source>
</evidence>
<keyword evidence="7" id="KW-1185">Reference proteome</keyword>
<evidence type="ECO:0000313" key="6">
    <source>
        <dbReference type="EMBL" id="MBD1373188.1"/>
    </source>
</evidence>
<feature type="domain" description="Rad50/SbcC-type AAA" evidence="5">
    <location>
        <begin position="6"/>
        <end position="266"/>
    </location>
</feature>
<dbReference type="PANTHER" id="PTHR32114">
    <property type="entry name" value="ABC TRANSPORTER ABCH.3"/>
    <property type="match status" value="1"/>
</dbReference>
<dbReference type="EMBL" id="JACXAH010000020">
    <property type="protein sequence ID" value="MBD1373188.1"/>
    <property type="molecule type" value="Genomic_DNA"/>
</dbReference>
<accession>A0A926NH14</accession>